<dbReference type="PROSITE" id="PS50035">
    <property type="entry name" value="PLD"/>
    <property type="match status" value="1"/>
</dbReference>
<protein>
    <recommendedName>
        <fullName evidence="3">phospholipase D</fullName>
        <ecNumber evidence="3">3.1.4.4</ecNumber>
    </recommendedName>
</protein>
<comment type="similarity">
    <text evidence="2">Belongs to the phospholipase D family.</text>
</comment>
<keyword evidence="4" id="KW-0378">Hydrolase</keyword>
<evidence type="ECO:0000256" key="6">
    <source>
        <dbReference type="ARBA" id="ARBA00023098"/>
    </source>
</evidence>
<dbReference type="SUPFAM" id="SSF56024">
    <property type="entry name" value="Phospholipase D/nuclease"/>
    <property type="match status" value="1"/>
</dbReference>
<evidence type="ECO:0000256" key="5">
    <source>
        <dbReference type="ARBA" id="ARBA00022963"/>
    </source>
</evidence>
<dbReference type="PANTHER" id="PTHR43856">
    <property type="entry name" value="CARDIOLIPIN HYDROLASE"/>
    <property type="match status" value="1"/>
</dbReference>
<organism evidence="9 10">
    <name type="scientific">Denitromonas halophila</name>
    <dbReference type="NCBI Taxonomy" id="1629404"/>
    <lineage>
        <taxon>Bacteria</taxon>
        <taxon>Pseudomonadati</taxon>
        <taxon>Pseudomonadota</taxon>
        <taxon>Betaproteobacteria</taxon>
        <taxon>Rhodocyclales</taxon>
        <taxon>Zoogloeaceae</taxon>
        <taxon>Denitromonas</taxon>
    </lineage>
</organism>
<evidence type="ECO:0000256" key="7">
    <source>
        <dbReference type="SAM" id="SignalP"/>
    </source>
</evidence>
<dbReference type="GO" id="GO:0004630">
    <property type="term" value="F:phospholipase D activity"/>
    <property type="evidence" value="ECO:0007669"/>
    <property type="project" value="UniProtKB-EC"/>
</dbReference>
<keyword evidence="6" id="KW-0443">Lipid metabolism</keyword>
<dbReference type="PANTHER" id="PTHR43856:SF1">
    <property type="entry name" value="MITOCHONDRIAL CARDIOLIPIN HYDROLASE"/>
    <property type="match status" value="1"/>
</dbReference>
<evidence type="ECO:0000256" key="4">
    <source>
        <dbReference type="ARBA" id="ARBA00022801"/>
    </source>
</evidence>
<dbReference type="GO" id="GO:0006793">
    <property type="term" value="P:phosphorus metabolic process"/>
    <property type="evidence" value="ECO:0007669"/>
    <property type="project" value="UniProtKB-ARBA"/>
</dbReference>
<comment type="catalytic activity">
    <reaction evidence="1">
        <text>a 1,2-diacyl-sn-glycero-3-phosphocholine + H2O = a 1,2-diacyl-sn-glycero-3-phosphate + choline + H(+)</text>
        <dbReference type="Rhea" id="RHEA:14445"/>
        <dbReference type="ChEBI" id="CHEBI:15354"/>
        <dbReference type="ChEBI" id="CHEBI:15377"/>
        <dbReference type="ChEBI" id="CHEBI:15378"/>
        <dbReference type="ChEBI" id="CHEBI:57643"/>
        <dbReference type="ChEBI" id="CHEBI:58608"/>
        <dbReference type="EC" id="3.1.4.4"/>
    </reaction>
</comment>
<comment type="caution">
    <text evidence="9">The sequence shown here is derived from an EMBL/GenBank/DDBJ whole genome shotgun (WGS) entry which is preliminary data.</text>
</comment>
<feature type="domain" description="PLD phosphodiesterase" evidence="8">
    <location>
        <begin position="113"/>
        <end position="144"/>
    </location>
</feature>
<reference evidence="9 10" key="1">
    <citation type="submission" date="2019-07" db="EMBL/GenBank/DDBJ databases">
        <title>The pathways for chlorine oxyanion respiration interact through the shared metabolite chlorate.</title>
        <authorList>
            <person name="Barnum T.P."/>
            <person name="Cheng Y."/>
            <person name="Hill K.A."/>
            <person name="Lucas L.N."/>
            <person name="Carlson H.K."/>
            <person name="Coates J.D."/>
        </authorList>
    </citation>
    <scope>NUCLEOTIDE SEQUENCE [LARGE SCALE GENOMIC DNA]</scope>
    <source>
        <strain evidence="9 10">SFB-3</strain>
    </source>
</reference>
<evidence type="ECO:0000256" key="2">
    <source>
        <dbReference type="ARBA" id="ARBA00008664"/>
    </source>
</evidence>
<evidence type="ECO:0000313" key="9">
    <source>
        <dbReference type="EMBL" id="TVO59752.1"/>
    </source>
</evidence>
<keyword evidence="5" id="KW-0442">Lipid degradation</keyword>
<accession>A0A557R3M5</accession>
<dbReference type="EMBL" id="VMNK01000001">
    <property type="protein sequence ID" value="TVO59752.1"/>
    <property type="molecule type" value="Genomic_DNA"/>
</dbReference>
<dbReference type="InterPro" id="IPR001736">
    <property type="entry name" value="PLipase_D/transphosphatidylase"/>
</dbReference>
<dbReference type="OrthoDB" id="5294698at2"/>
<dbReference type="EC" id="3.1.4.4" evidence="3"/>
<dbReference type="InterPro" id="IPR051406">
    <property type="entry name" value="PLD_domain"/>
</dbReference>
<dbReference type="RefSeq" id="WP_144307759.1">
    <property type="nucleotide sequence ID" value="NZ_VMNK01000001.1"/>
</dbReference>
<evidence type="ECO:0000313" key="10">
    <source>
        <dbReference type="Proteomes" id="UP000319502"/>
    </source>
</evidence>
<keyword evidence="10" id="KW-1185">Reference proteome</keyword>
<evidence type="ECO:0000256" key="3">
    <source>
        <dbReference type="ARBA" id="ARBA00012027"/>
    </source>
</evidence>
<dbReference type="Gene3D" id="3.30.870.10">
    <property type="entry name" value="Endonuclease Chain A"/>
    <property type="match status" value="1"/>
</dbReference>
<dbReference type="Proteomes" id="UP000319502">
    <property type="component" value="Unassembled WGS sequence"/>
</dbReference>
<sequence>MRLRLRAALLCLLWPLAASAALGPVHADGRIEVLFAPHDPVEARLIALIGQARRSVRVQSYIFTRKPVAEALVAARGRGVDVQVLADARMNQRGKNALPLLLAAGVPVALETAYSAAHNKVILIDADETQSVVITGSYNFTWSAGRKNAENVMVVYGHREVALAYRDNWRRHWQAATPVGRLPVKLVD</sequence>
<dbReference type="GO" id="GO:0016042">
    <property type="term" value="P:lipid catabolic process"/>
    <property type="evidence" value="ECO:0007669"/>
    <property type="project" value="UniProtKB-KW"/>
</dbReference>
<name>A0A557R3M5_9RHOO</name>
<proteinExistence type="inferred from homology"/>
<dbReference type="AlphaFoldDB" id="A0A557R3M5"/>
<gene>
    <name evidence="9" type="ORF">FHP91_00595</name>
</gene>
<dbReference type="InterPro" id="IPR025202">
    <property type="entry name" value="PLD-like_dom"/>
</dbReference>
<dbReference type="Pfam" id="PF13091">
    <property type="entry name" value="PLDc_2"/>
    <property type="match status" value="1"/>
</dbReference>
<feature type="signal peptide" evidence="7">
    <location>
        <begin position="1"/>
        <end position="20"/>
    </location>
</feature>
<keyword evidence="7" id="KW-0732">Signal</keyword>
<feature type="chain" id="PRO_5021996795" description="phospholipase D" evidence="7">
    <location>
        <begin position="21"/>
        <end position="188"/>
    </location>
</feature>
<evidence type="ECO:0000256" key="1">
    <source>
        <dbReference type="ARBA" id="ARBA00000798"/>
    </source>
</evidence>
<evidence type="ECO:0000259" key="8">
    <source>
        <dbReference type="PROSITE" id="PS50035"/>
    </source>
</evidence>
<dbReference type="GO" id="GO:0016891">
    <property type="term" value="F:RNA endonuclease activity producing 5'-phosphomonoesters, hydrolytic mechanism"/>
    <property type="evidence" value="ECO:0007669"/>
    <property type="project" value="TreeGrafter"/>
</dbReference>
<dbReference type="CDD" id="cd09170">
    <property type="entry name" value="PLDc_Nuc"/>
    <property type="match status" value="1"/>
</dbReference>